<dbReference type="InterPro" id="IPR018639">
    <property type="entry name" value="DUF2062"/>
</dbReference>
<evidence type="ECO:0000313" key="3">
    <source>
        <dbReference type="EMBL" id="HHS49157.1"/>
    </source>
</evidence>
<gene>
    <name evidence="3" type="ORF">ENM99_04830</name>
</gene>
<dbReference type="PANTHER" id="PTHR40547:SF1">
    <property type="entry name" value="SLL0298 PROTEIN"/>
    <property type="match status" value="1"/>
</dbReference>
<feature type="transmembrane region" description="Helical" evidence="1">
    <location>
        <begin position="72"/>
        <end position="94"/>
    </location>
</feature>
<dbReference type="PANTHER" id="PTHR40547">
    <property type="entry name" value="SLL0298 PROTEIN"/>
    <property type="match status" value="1"/>
</dbReference>
<organism evidence="3">
    <name type="scientific">Desulfurella acetivorans</name>
    <dbReference type="NCBI Taxonomy" id="33002"/>
    <lineage>
        <taxon>Bacteria</taxon>
        <taxon>Pseudomonadati</taxon>
        <taxon>Campylobacterota</taxon>
        <taxon>Desulfurellia</taxon>
        <taxon>Desulfurellales</taxon>
        <taxon>Desulfurellaceae</taxon>
        <taxon>Desulfurella</taxon>
    </lineage>
</organism>
<reference evidence="3" key="1">
    <citation type="journal article" date="2020" name="mSystems">
        <title>Genome- and Community-Level Interaction Insights into Carbon Utilization and Element Cycling Functions of Hydrothermarchaeota in Hydrothermal Sediment.</title>
        <authorList>
            <person name="Zhou Z."/>
            <person name="Liu Y."/>
            <person name="Xu W."/>
            <person name="Pan J."/>
            <person name="Luo Z.H."/>
            <person name="Li M."/>
        </authorList>
    </citation>
    <scope>NUCLEOTIDE SEQUENCE [LARGE SCALE GENOMIC DNA]</scope>
    <source>
        <strain evidence="3">SpSt-1135</strain>
    </source>
</reference>
<comment type="caution">
    <text evidence="3">The sequence shown here is derived from an EMBL/GenBank/DDBJ whole genome shotgun (WGS) entry which is preliminary data.</text>
</comment>
<protein>
    <submittedName>
        <fullName evidence="3">DUF2062 domain-containing protein</fullName>
    </submittedName>
</protein>
<sequence length="155" mass="17227">MINYFLTLGAKKIKKLIHSLFALKDTPKKIALSFAIGVFISITPTFGLHTILALIIAFVFKLNKVSLIIGTLLNNPCTAVFVYAISYKIGAILLNAKLNVVDNFSVSFLLHEGFHIYLITWLGSLVLAIPVSIFFYIIVKFALEKHKNTKAKEVA</sequence>
<feature type="domain" description="DUF2062" evidence="2">
    <location>
        <begin position="12"/>
        <end position="150"/>
    </location>
</feature>
<evidence type="ECO:0000256" key="1">
    <source>
        <dbReference type="SAM" id="Phobius"/>
    </source>
</evidence>
<accession>A0A7C6A831</accession>
<name>A0A7C6A831_DESAE</name>
<feature type="transmembrane region" description="Helical" evidence="1">
    <location>
        <begin position="30"/>
        <end position="60"/>
    </location>
</feature>
<dbReference type="Pfam" id="PF09835">
    <property type="entry name" value="DUF2062"/>
    <property type="match status" value="1"/>
</dbReference>
<proteinExistence type="predicted"/>
<dbReference type="AlphaFoldDB" id="A0A7C6A831"/>
<dbReference type="Proteomes" id="UP000886400">
    <property type="component" value="Unassembled WGS sequence"/>
</dbReference>
<keyword evidence="1" id="KW-0812">Transmembrane</keyword>
<keyword evidence="1" id="KW-0472">Membrane</keyword>
<evidence type="ECO:0000259" key="2">
    <source>
        <dbReference type="Pfam" id="PF09835"/>
    </source>
</evidence>
<dbReference type="EMBL" id="DRZX01000233">
    <property type="protein sequence ID" value="HHS49157.1"/>
    <property type="molecule type" value="Genomic_DNA"/>
</dbReference>
<keyword evidence="1" id="KW-1133">Transmembrane helix</keyword>
<feature type="transmembrane region" description="Helical" evidence="1">
    <location>
        <begin position="114"/>
        <end position="139"/>
    </location>
</feature>